<dbReference type="OrthoDB" id="9799649at2"/>
<dbReference type="Gene3D" id="1.20.1510.10">
    <property type="entry name" value="Cation efflux protein transmembrane domain"/>
    <property type="match status" value="1"/>
</dbReference>
<evidence type="ECO:0000313" key="7">
    <source>
        <dbReference type="EMBL" id="BAS67357.1"/>
    </source>
</evidence>
<evidence type="ECO:0000256" key="3">
    <source>
        <dbReference type="ARBA" id="ARBA00022989"/>
    </source>
</evidence>
<keyword evidence="2 5" id="KW-0812">Transmembrane</keyword>
<evidence type="ECO:0000313" key="8">
    <source>
        <dbReference type="Proteomes" id="UP000067399"/>
    </source>
</evidence>
<dbReference type="GO" id="GO:0016020">
    <property type="term" value="C:membrane"/>
    <property type="evidence" value="ECO:0007669"/>
    <property type="project" value="UniProtKB-SubCell"/>
</dbReference>
<dbReference type="Proteomes" id="UP000067399">
    <property type="component" value="Chromosome"/>
</dbReference>
<feature type="transmembrane region" description="Helical" evidence="5">
    <location>
        <begin position="80"/>
        <end position="99"/>
    </location>
</feature>
<reference evidence="7 8" key="2">
    <citation type="journal article" date="2016" name="ISME J.">
        <title>Heterogeneous composition of key metabolic gene clusters in a vent mussel symbiont population.</title>
        <authorList>
            <person name="Ikuta T."/>
            <person name="Takaki Y."/>
            <person name="Nagai Y."/>
            <person name="Shimamura S."/>
            <person name="Tsuda M."/>
            <person name="Kawagucci S."/>
            <person name="Aoki Y."/>
            <person name="Inoue K."/>
            <person name="Teruya M."/>
            <person name="Satou K."/>
            <person name="Teruya K."/>
            <person name="Shimoji M."/>
            <person name="Tamotsu H."/>
            <person name="Hirano T."/>
            <person name="Maruyama T."/>
            <person name="Yoshida T."/>
        </authorList>
    </citation>
    <scope>NUCLEOTIDE SEQUENCE [LARGE SCALE GENOMIC DNA]</scope>
    <source>
        <strain evidence="7 8">Myojin Knoll</strain>
    </source>
</reference>
<organism evidence="7 8">
    <name type="scientific">endosymbiont of Bathymodiolus septemdierum str. Myojin knoll</name>
    <dbReference type="NCBI Taxonomy" id="1303921"/>
    <lineage>
        <taxon>Bacteria</taxon>
        <taxon>Pseudomonadati</taxon>
        <taxon>Pseudomonadota</taxon>
        <taxon>Gammaproteobacteria</taxon>
        <taxon>sulfur-oxidizing symbionts</taxon>
    </lineage>
</organism>
<feature type="transmembrane region" description="Helical" evidence="5">
    <location>
        <begin position="20"/>
        <end position="41"/>
    </location>
</feature>
<dbReference type="GO" id="GO:0006829">
    <property type="term" value="P:zinc ion transport"/>
    <property type="evidence" value="ECO:0007669"/>
    <property type="project" value="UniProtKB-KW"/>
</dbReference>
<reference evidence="7 8" key="1">
    <citation type="journal article" date="2000" name="Mar. Ecol. Prog. Ser.">
        <title>Phylogenetic characterization of endosymbionts in three hydrothermal vent mussels: influence on host distributions.</title>
        <authorList>
            <person name="Fujiwara Y."/>
            <person name="Takai K."/>
            <person name="Uematsu K."/>
            <person name="Tsuchida S."/>
            <person name="Hunt J.C."/>
            <person name="Hashimoto J."/>
        </authorList>
    </citation>
    <scope>NUCLEOTIDE SEQUENCE [LARGE SCALE GENOMIC DNA]</scope>
    <source>
        <strain evidence="7 8">Myojin Knoll</strain>
    </source>
</reference>
<sequence length="201" mass="21803">MGCDCGNVSVLEKNDGYRRILWWVLFINASLFVIEIIFGFYAGSQSLLGDALDFFGDSINYAISLYVLDKALSLRAKASLVKGITMGMFGLWVLGSSAYKAIFTSLPQAEVMGVVGVLALFANLACALLLYQHRSGDSNRESVWICSRNDAIGNIAVIFASIGVLLTHSNWPDLLVAVIIASLALSGAWRIIKSARTELVE</sequence>
<keyword evidence="4 5" id="KW-0472">Membrane</keyword>
<dbReference type="KEGG" id="ebh:BSEPE_0343"/>
<feature type="transmembrane region" description="Helical" evidence="5">
    <location>
        <begin position="111"/>
        <end position="131"/>
    </location>
</feature>
<feature type="transmembrane region" description="Helical" evidence="5">
    <location>
        <begin position="174"/>
        <end position="192"/>
    </location>
</feature>
<protein>
    <submittedName>
        <fullName evidence="7">Co/Zn/Cd efflux system component</fullName>
    </submittedName>
</protein>
<keyword evidence="3 5" id="KW-1133">Transmembrane helix</keyword>
<evidence type="ECO:0000256" key="2">
    <source>
        <dbReference type="ARBA" id="ARBA00022692"/>
    </source>
</evidence>
<gene>
    <name evidence="7" type="ORF">BSEPE_0343</name>
</gene>
<feature type="transmembrane region" description="Helical" evidence="5">
    <location>
        <begin position="151"/>
        <end position="168"/>
    </location>
</feature>
<keyword evidence="8" id="KW-1185">Reference proteome</keyword>
<evidence type="ECO:0000256" key="4">
    <source>
        <dbReference type="ARBA" id="ARBA00023136"/>
    </source>
</evidence>
<dbReference type="EMBL" id="AP013042">
    <property type="protein sequence ID" value="BAS67357.1"/>
    <property type="molecule type" value="Genomic_DNA"/>
</dbReference>
<evidence type="ECO:0000256" key="1">
    <source>
        <dbReference type="ARBA" id="ARBA00004141"/>
    </source>
</evidence>
<feature type="transmembrane region" description="Helical" evidence="5">
    <location>
        <begin position="47"/>
        <end position="68"/>
    </location>
</feature>
<dbReference type="InterPro" id="IPR058533">
    <property type="entry name" value="Cation_efflux_TM"/>
</dbReference>
<dbReference type="InterPro" id="IPR027469">
    <property type="entry name" value="Cation_efflux_TMD_sf"/>
</dbReference>
<feature type="domain" description="Cation efflux protein transmembrane" evidence="6">
    <location>
        <begin position="22"/>
        <end position="200"/>
    </location>
</feature>
<dbReference type="Pfam" id="PF01545">
    <property type="entry name" value="Cation_efflux"/>
    <property type="match status" value="1"/>
</dbReference>
<dbReference type="AlphaFoldDB" id="A0A0P0UQL0"/>
<dbReference type="RefSeq" id="WP_066043165.1">
    <property type="nucleotide sequence ID" value="NZ_AP013042.1"/>
</dbReference>
<accession>A0A0P0UQL0</accession>
<evidence type="ECO:0000256" key="5">
    <source>
        <dbReference type="SAM" id="Phobius"/>
    </source>
</evidence>
<dbReference type="GO" id="GO:0008324">
    <property type="term" value="F:monoatomic cation transmembrane transporter activity"/>
    <property type="evidence" value="ECO:0007669"/>
    <property type="project" value="InterPro"/>
</dbReference>
<proteinExistence type="predicted"/>
<name>A0A0P0UQL0_9GAMM</name>
<dbReference type="SUPFAM" id="SSF161111">
    <property type="entry name" value="Cation efflux protein transmembrane domain-like"/>
    <property type="match status" value="1"/>
</dbReference>
<evidence type="ECO:0000259" key="6">
    <source>
        <dbReference type="Pfam" id="PF01545"/>
    </source>
</evidence>
<dbReference type="STRING" id="1303921.BSEPE_0343"/>
<comment type="subcellular location">
    <subcellularLocation>
        <location evidence="1">Membrane</location>
        <topology evidence="1">Multi-pass membrane protein</topology>
    </subcellularLocation>
</comment>